<reference evidence="2" key="2">
    <citation type="journal article" date="2010" name="Genome Res.">
        <title>Population genomic sequencing of Coccidioides fungi reveals recent hybridization and transposon control.</title>
        <authorList>
            <person name="Neafsey D.E."/>
            <person name="Barker B.M."/>
            <person name="Sharpton T.J."/>
            <person name="Stajich J.E."/>
            <person name="Park D.J."/>
            <person name="Whiston E."/>
            <person name="Hung C.-Y."/>
            <person name="McMahan C."/>
            <person name="White J."/>
            <person name="Sykes S."/>
            <person name="Heiman D."/>
            <person name="Young S."/>
            <person name="Zeng Q."/>
            <person name="Abouelleil A."/>
            <person name="Aftuck L."/>
            <person name="Bessette D."/>
            <person name="Brown A."/>
            <person name="FitzGerald M."/>
            <person name="Lui A."/>
            <person name="Macdonald J.P."/>
            <person name="Priest M."/>
            <person name="Orbach M.J."/>
            <person name="Galgiani J.N."/>
            <person name="Kirkland T.N."/>
            <person name="Cole G.T."/>
            <person name="Birren B.W."/>
            <person name="Henn M.R."/>
            <person name="Taylor J.W."/>
            <person name="Rounsley S.D."/>
        </authorList>
    </citation>
    <scope>GENOME REANNOTATION</scope>
    <source>
        <strain evidence="2">RS</strain>
    </source>
</reference>
<sequence length="73" mass="8453">MEIHSESLLPNYCRLLAIRREIHCMPTEELHPEVRMRTVIHASLESGFWNREIQTCRATTLGLGLIPRRKAVA</sequence>
<dbReference type="InParanoid" id="J3K3Z2"/>
<dbReference type="EMBL" id="GG704913">
    <property type="protein sequence ID" value="EAS28975.3"/>
    <property type="molecule type" value="Genomic_DNA"/>
</dbReference>
<organism evidence="1 2">
    <name type="scientific">Coccidioides immitis (strain RS)</name>
    <name type="common">Valley fever fungus</name>
    <dbReference type="NCBI Taxonomy" id="246410"/>
    <lineage>
        <taxon>Eukaryota</taxon>
        <taxon>Fungi</taxon>
        <taxon>Dikarya</taxon>
        <taxon>Ascomycota</taxon>
        <taxon>Pezizomycotina</taxon>
        <taxon>Eurotiomycetes</taxon>
        <taxon>Eurotiomycetidae</taxon>
        <taxon>Onygenales</taxon>
        <taxon>Onygenaceae</taxon>
        <taxon>Coccidioides</taxon>
    </lineage>
</organism>
<keyword evidence="2" id="KW-1185">Reference proteome</keyword>
<dbReference type="GeneID" id="4559436"/>
<reference evidence="2" key="1">
    <citation type="journal article" date="2009" name="Genome Res.">
        <title>Comparative genomic analyses of the human fungal pathogens Coccidioides and their relatives.</title>
        <authorList>
            <person name="Sharpton T.J."/>
            <person name="Stajich J.E."/>
            <person name="Rounsley S.D."/>
            <person name="Gardner M.J."/>
            <person name="Wortman J.R."/>
            <person name="Jordar V.S."/>
            <person name="Maiti R."/>
            <person name="Kodira C.D."/>
            <person name="Neafsey D.E."/>
            <person name="Zeng Q."/>
            <person name="Hung C.-Y."/>
            <person name="McMahan C."/>
            <person name="Muszewska A."/>
            <person name="Grynberg M."/>
            <person name="Mandel M.A."/>
            <person name="Kellner E.M."/>
            <person name="Barker B.M."/>
            <person name="Galgiani J.N."/>
            <person name="Orbach M.J."/>
            <person name="Kirkland T.N."/>
            <person name="Cole G.T."/>
            <person name="Henn M.R."/>
            <person name="Birren B.W."/>
            <person name="Taylor J.W."/>
        </authorList>
    </citation>
    <scope>NUCLEOTIDE SEQUENCE [LARGE SCALE GENOMIC DNA]</scope>
    <source>
        <strain evidence="2">RS</strain>
    </source>
</reference>
<gene>
    <name evidence="1" type="ORF">CIMG_07721</name>
</gene>
<evidence type="ECO:0000313" key="2">
    <source>
        <dbReference type="Proteomes" id="UP000001261"/>
    </source>
</evidence>
<name>J3K3Z2_COCIM</name>
<accession>J3K3Z2</accession>
<dbReference type="KEGG" id="cim:CIMG_07721"/>
<dbReference type="VEuPathDB" id="FungiDB:CIMG_07721"/>
<proteinExistence type="predicted"/>
<protein>
    <submittedName>
        <fullName evidence="1">Uncharacterized protein</fullName>
    </submittedName>
</protein>
<evidence type="ECO:0000313" key="1">
    <source>
        <dbReference type="EMBL" id="EAS28975.3"/>
    </source>
</evidence>
<dbReference type="Proteomes" id="UP000001261">
    <property type="component" value="Unassembled WGS sequence"/>
</dbReference>
<dbReference type="AlphaFoldDB" id="J3K3Z2"/>
<dbReference type="RefSeq" id="XP_001240558.2">
    <property type="nucleotide sequence ID" value="XM_001240557.2"/>
</dbReference>